<dbReference type="RefSeq" id="WP_117318839.1">
    <property type="nucleotide sequence ID" value="NZ_QQSW01000015.1"/>
</dbReference>
<proteinExistence type="predicted"/>
<dbReference type="AlphaFoldDB" id="A0A4R2KIR2"/>
<name>A0A4R2KIR2_9GAMM</name>
<keyword evidence="1" id="KW-0812">Transmembrane</keyword>
<reference evidence="2 3" key="1">
    <citation type="submission" date="2019-03" db="EMBL/GenBank/DDBJ databases">
        <title>Genomic Encyclopedia of Type Strains, Phase IV (KMG-IV): sequencing the most valuable type-strain genomes for metagenomic binning, comparative biology and taxonomic classification.</title>
        <authorList>
            <person name="Goeker M."/>
        </authorList>
    </citation>
    <scope>NUCLEOTIDE SEQUENCE [LARGE SCALE GENOMIC DNA]</scope>
    <source>
        <strain evidence="2 3">DSM 23344</strain>
    </source>
</reference>
<keyword evidence="1" id="KW-1133">Transmembrane helix</keyword>
<organism evidence="2 3">
    <name type="scientific">Chromatocurvus halotolerans</name>
    <dbReference type="NCBI Taxonomy" id="1132028"/>
    <lineage>
        <taxon>Bacteria</taxon>
        <taxon>Pseudomonadati</taxon>
        <taxon>Pseudomonadota</taxon>
        <taxon>Gammaproteobacteria</taxon>
        <taxon>Cellvibrionales</taxon>
        <taxon>Halieaceae</taxon>
        <taxon>Chromatocurvus</taxon>
    </lineage>
</organism>
<evidence type="ECO:0000256" key="1">
    <source>
        <dbReference type="SAM" id="Phobius"/>
    </source>
</evidence>
<comment type="caution">
    <text evidence="2">The sequence shown here is derived from an EMBL/GenBank/DDBJ whole genome shotgun (WGS) entry which is preliminary data.</text>
</comment>
<gene>
    <name evidence="2" type="ORF">EV688_12610</name>
</gene>
<evidence type="ECO:0000313" key="3">
    <source>
        <dbReference type="Proteomes" id="UP000294980"/>
    </source>
</evidence>
<dbReference type="EMBL" id="SLWX01000026">
    <property type="protein sequence ID" value="TCO70436.1"/>
    <property type="molecule type" value="Genomic_DNA"/>
</dbReference>
<evidence type="ECO:0000313" key="2">
    <source>
        <dbReference type="EMBL" id="TCO70436.1"/>
    </source>
</evidence>
<protein>
    <recommendedName>
        <fullName evidence="4">DoxX-like protein</fullName>
    </recommendedName>
</protein>
<accession>A0A4R2KIR2</accession>
<keyword evidence="1" id="KW-0472">Membrane</keyword>
<feature type="transmembrane region" description="Helical" evidence="1">
    <location>
        <begin position="37"/>
        <end position="55"/>
    </location>
</feature>
<dbReference type="OrthoDB" id="5741498at2"/>
<keyword evidence="3" id="KW-1185">Reference proteome</keyword>
<dbReference type="Proteomes" id="UP000294980">
    <property type="component" value="Unassembled WGS sequence"/>
</dbReference>
<feature type="transmembrane region" description="Helical" evidence="1">
    <location>
        <begin position="12"/>
        <end position="31"/>
    </location>
</feature>
<sequence>MPVTQGTPLRHAIALLTGISGTGQISLLWVLELGAPVLGVAFAGCVYLMLALGLFGVSRFALFAAALMPASRALYAWNPLPVLEWEQLRTVVDLIIALSALFLLWKARHRPTH</sequence>
<evidence type="ECO:0008006" key="4">
    <source>
        <dbReference type="Google" id="ProtNLM"/>
    </source>
</evidence>